<accession>A0A8S0Q712</accession>
<reference evidence="1 2" key="1">
    <citation type="submission" date="2019-12" db="EMBL/GenBank/DDBJ databases">
        <authorList>
            <person name="Alioto T."/>
            <person name="Alioto T."/>
            <person name="Gomez Garrido J."/>
        </authorList>
    </citation>
    <scope>NUCLEOTIDE SEQUENCE [LARGE SCALE GENOMIC DNA]</scope>
</reference>
<gene>
    <name evidence="1" type="ORF">OLEA9_A103528</name>
</gene>
<dbReference type="Gramene" id="OE9A103528T1">
    <property type="protein sequence ID" value="OE9A103528C1"/>
    <property type="gene ID" value="OE9A103528"/>
</dbReference>
<name>A0A8S0Q712_OLEEU</name>
<proteinExistence type="predicted"/>
<sequence>MQNVRKTMQPISAATPWTAAGNSWPVEEKGQAVRLRVRPVAATGIFIEEMWNLRFFKEMHQIAKYAHVSEIAGILILSLVSVHI</sequence>
<comment type="caution">
    <text evidence="1">The sequence shown here is derived from an EMBL/GenBank/DDBJ whole genome shotgun (WGS) entry which is preliminary data.</text>
</comment>
<dbReference type="Proteomes" id="UP000594638">
    <property type="component" value="Unassembled WGS sequence"/>
</dbReference>
<evidence type="ECO:0000313" key="2">
    <source>
        <dbReference type="Proteomes" id="UP000594638"/>
    </source>
</evidence>
<protein>
    <submittedName>
        <fullName evidence="1">Uncharacterized protein</fullName>
    </submittedName>
</protein>
<dbReference type="AlphaFoldDB" id="A0A8S0Q712"/>
<evidence type="ECO:0000313" key="1">
    <source>
        <dbReference type="EMBL" id="CAA2963208.1"/>
    </source>
</evidence>
<organism evidence="1 2">
    <name type="scientific">Olea europaea subsp. europaea</name>
    <dbReference type="NCBI Taxonomy" id="158383"/>
    <lineage>
        <taxon>Eukaryota</taxon>
        <taxon>Viridiplantae</taxon>
        <taxon>Streptophyta</taxon>
        <taxon>Embryophyta</taxon>
        <taxon>Tracheophyta</taxon>
        <taxon>Spermatophyta</taxon>
        <taxon>Magnoliopsida</taxon>
        <taxon>eudicotyledons</taxon>
        <taxon>Gunneridae</taxon>
        <taxon>Pentapetalae</taxon>
        <taxon>asterids</taxon>
        <taxon>lamiids</taxon>
        <taxon>Lamiales</taxon>
        <taxon>Oleaceae</taxon>
        <taxon>Oleeae</taxon>
        <taxon>Olea</taxon>
    </lineage>
</organism>
<keyword evidence="2" id="KW-1185">Reference proteome</keyword>
<dbReference type="EMBL" id="CACTIH010001808">
    <property type="protein sequence ID" value="CAA2963208.1"/>
    <property type="molecule type" value="Genomic_DNA"/>
</dbReference>